<dbReference type="EMBL" id="BMHP01000004">
    <property type="protein sequence ID" value="GGD85539.1"/>
    <property type="molecule type" value="Genomic_DNA"/>
</dbReference>
<organism evidence="2 3">
    <name type="scientific">Paenibacillus nasutitermitis</name>
    <dbReference type="NCBI Taxonomy" id="1652958"/>
    <lineage>
        <taxon>Bacteria</taxon>
        <taxon>Bacillati</taxon>
        <taxon>Bacillota</taxon>
        <taxon>Bacilli</taxon>
        <taxon>Bacillales</taxon>
        <taxon>Paenibacillaceae</taxon>
        <taxon>Paenibacillus</taxon>
    </lineage>
</organism>
<dbReference type="InterPro" id="IPR057727">
    <property type="entry name" value="WCX_dom"/>
</dbReference>
<dbReference type="AlphaFoldDB" id="A0A916ZB18"/>
<dbReference type="Pfam" id="PF25583">
    <property type="entry name" value="WCX"/>
    <property type="match status" value="1"/>
</dbReference>
<feature type="domain" description="WCX" evidence="1">
    <location>
        <begin position="15"/>
        <end position="90"/>
    </location>
</feature>
<accession>A0A916ZB18</accession>
<evidence type="ECO:0000313" key="2">
    <source>
        <dbReference type="EMBL" id="GGD85539.1"/>
    </source>
</evidence>
<comment type="caution">
    <text evidence="2">The sequence shown here is derived from an EMBL/GenBank/DDBJ whole genome shotgun (WGS) entry which is preliminary data.</text>
</comment>
<keyword evidence="3" id="KW-1185">Reference proteome</keyword>
<reference evidence="2" key="2">
    <citation type="submission" date="2020-09" db="EMBL/GenBank/DDBJ databases">
        <authorList>
            <person name="Sun Q."/>
            <person name="Zhou Y."/>
        </authorList>
    </citation>
    <scope>NUCLEOTIDE SEQUENCE</scope>
    <source>
        <strain evidence="2">CGMCC 1.15178</strain>
    </source>
</reference>
<evidence type="ECO:0000259" key="1">
    <source>
        <dbReference type="Pfam" id="PF25583"/>
    </source>
</evidence>
<proteinExistence type="predicted"/>
<protein>
    <recommendedName>
        <fullName evidence="1">WCX domain-containing protein</fullName>
    </recommendedName>
</protein>
<dbReference type="Proteomes" id="UP000612456">
    <property type="component" value="Unassembled WGS sequence"/>
</dbReference>
<reference evidence="2" key="1">
    <citation type="journal article" date="2014" name="Int. J. Syst. Evol. Microbiol.">
        <title>Complete genome sequence of Corynebacterium casei LMG S-19264T (=DSM 44701T), isolated from a smear-ripened cheese.</title>
        <authorList>
            <consortium name="US DOE Joint Genome Institute (JGI-PGF)"/>
            <person name="Walter F."/>
            <person name="Albersmeier A."/>
            <person name="Kalinowski J."/>
            <person name="Ruckert C."/>
        </authorList>
    </citation>
    <scope>NUCLEOTIDE SEQUENCE</scope>
    <source>
        <strain evidence="2">CGMCC 1.15178</strain>
    </source>
</reference>
<name>A0A916ZB18_9BACL</name>
<gene>
    <name evidence="2" type="ORF">GCM10010911_49900</name>
</gene>
<evidence type="ECO:0000313" key="3">
    <source>
        <dbReference type="Proteomes" id="UP000612456"/>
    </source>
</evidence>
<sequence length="95" mass="10687">MKDWNAPELLKMEKTALTVNLTPNGVRAFESSSFGDSIDYREDGSGTAHILVPIDNLSFFVNLIWGLGEDAEILEPAEAVDFIKRKIEKIKNIYE</sequence>